<dbReference type="AlphaFoldDB" id="A0AAD8VGN9"/>
<sequence>MSRKGKDLRINYKDMDSIEYAAIRQKNWYEDVERDFEIEDTRFWCTEQLFIYKDIYQKIDKVRPMHPLALDTLAEKDHFVDPVWVTEQMGLHPLMRLQHNYNIPLIKQFYSTLAFKKDEEHTMMWITGTTPCEANFDRFAELLGYPFRIGHRLHGPTPPDKDSLFELYSEHGKVGTTTGLLPLYDQLLRFFRDNISPSGGNRDAIRGALVSLLALVGECAEDEEEKDYTVDVMDYIFHEIHDAMVSRTTMPYAPYIQLLIDNTVVTEDLGVYPQVEHKVKKTYQKTDAPPAPLAGSFMGDARSSGTRSAASPHIQKEVKKLNWFQRNVLCMNIEIHKENFQASHQQILVKKYSRNGRKPQKPSRAAAIAKPRSGGQDLCSGTSGAGKCPEGFSIDTAAISTAIFITAAPMRGVVLHRGSGCTASAAMRYDDVEQLTDDNFPRWKNSIELCLAFIEFDYALRQDKPVAPVVGDTRYDALKKTYYSKMEKWDKYNHVAMLVMNCYISPEIIGALPKKDTAKEFMEALEEQFKGSEKVYAHELFHKLLGKYKNDGDVRGHILRMINASNKLKHLKCELSENLLIIMILESLPEETDQFKINYNSRKMIMGSLQHLLIMFVFTNFCMGIRHVLRTIRGASSCNDAVKDKSYESSGRNEGPQLDGVPETNDNGNPEDEENHQLDNEEDPHNNDAPPPPSPMRRSHRERRKAISDDYITYMSEDVNDIGKVEDPTSYKEAIKSLNSSKWKLAMEDELKSMGSNDV</sequence>
<evidence type="ECO:0000313" key="3">
    <source>
        <dbReference type="Proteomes" id="UP001231189"/>
    </source>
</evidence>
<accession>A0AAD8VGN9</accession>
<feature type="compositionally biased region" description="Basic and acidic residues" evidence="1">
    <location>
        <begin position="675"/>
        <end position="686"/>
    </location>
</feature>
<organism evidence="2 3">
    <name type="scientific">Lolium multiflorum</name>
    <name type="common">Italian ryegrass</name>
    <name type="synonym">Lolium perenne subsp. multiflorum</name>
    <dbReference type="NCBI Taxonomy" id="4521"/>
    <lineage>
        <taxon>Eukaryota</taxon>
        <taxon>Viridiplantae</taxon>
        <taxon>Streptophyta</taxon>
        <taxon>Embryophyta</taxon>
        <taxon>Tracheophyta</taxon>
        <taxon>Spermatophyta</taxon>
        <taxon>Magnoliopsida</taxon>
        <taxon>Liliopsida</taxon>
        <taxon>Poales</taxon>
        <taxon>Poaceae</taxon>
        <taxon>BOP clade</taxon>
        <taxon>Pooideae</taxon>
        <taxon>Poodae</taxon>
        <taxon>Poeae</taxon>
        <taxon>Poeae Chloroplast Group 2 (Poeae type)</taxon>
        <taxon>Loliodinae</taxon>
        <taxon>Loliinae</taxon>
        <taxon>Lolium</taxon>
    </lineage>
</organism>
<feature type="region of interest" description="Disordered" evidence="1">
    <location>
        <begin position="354"/>
        <end position="380"/>
    </location>
</feature>
<reference evidence="2" key="1">
    <citation type="submission" date="2023-07" db="EMBL/GenBank/DDBJ databases">
        <title>A chromosome-level genome assembly of Lolium multiflorum.</title>
        <authorList>
            <person name="Chen Y."/>
            <person name="Copetti D."/>
            <person name="Kolliker R."/>
            <person name="Studer B."/>
        </authorList>
    </citation>
    <scope>NUCLEOTIDE SEQUENCE</scope>
    <source>
        <strain evidence="2">02402/16</strain>
        <tissue evidence="2">Leaf</tissue>
    </source>
</reference>
<name>A0AAD8VGN9_LOLMU</name>
<dbReference type="PANTHER" id="PTHR35317">
    <property type="entry name" value="OS04G0629600 PROTEIN"/>
    <property type="match status" value="1"/>
</dbReference>
<gene>
    <name evidence="2" type="ORF">QYE76_028089</name>
</gene>
<dbReference type="Proteomes" id="UP001231189">
    <property type="component" value="Unassembled WGS sequence"/>
</dbReference>
<dbReference type="Pfam" id="PF14223">
    <property type="entry name" value="Retrotran_gag_2"/>
    <property type="match status" value="1"/>
</dbReference>
<keyword evidence="3" id="KW-1185">Reference proteome</keyword>
<dbReference type="PANTHER" id="PTHR35317:SF23">
    <property type="entry name" value="OS04G0629600 PROTEIN"/>
    <property type="match status" value="1"/>
</dbReference>
<dbReference type="EMBL" id="JAUUTY010000007">
    <property type="protein sequence ID" value="KAK1604416.1"/>
    <property type="molecule type" value="Genomic_DNA"/>
</dbReference>
<evidence type="ECO:0000256" key="1">
    <source>
        <dbReference type="SAM" id="MobiDB-lite"/>
    </source>
</evidence>
<proteinExistence type="predicted"/>
<feature type="region of interest" description="Disordered" evidence="1">
    <location>
        <begin position="641"/>
        <end position="711"/>
    </location>
</feature>
<protein>
    <submittedName>
        <fullName evidence="2">Uncharacterized protein</fullName>
    </submittedName>
</protein>
<evidence type="ECO:0000313" key="2">
    <source>
        <dbReference type="EMBL" id="KAK1604416.1"/>
    </source>
</evidence>
<comment type="caution">
    <text evidence="2">The sequence shown here is derived from an EMBL/GenBank/DDBJ whole genome shotgun (WGS) entry which is preliminary data.</text>
</comment>